<proteinExistence type="predicted"/>
<reference evidence="2" key="2">
    <citation type="submission" date="2015-04" db="EMBL/GenBank/DDBJ databases">
        <title>The complete genome sequence of Erythrobacter sp. s21-N3.</title>
        <authorList>
            <person name="Zhuang L."/>
            <person name="Liu Y."/>
            <person name="Shao Z."/>
        </authorList>
    </citation>
    <scope>NUCLEOTIDE SEQUENCE [LARGE SCALE GENOMIC DNA]</scope>
    <source>
        <strain evidence="2">s21-N3</strain>
    </source>
</reference>
<dbReference type="KEGG" id="ery:CP97_13140"/>
<reference evidence="1 2" key="1">
    <citation type="journal article" date="2015" name="Int. J. Syst. Evol. Microbiol.">
        <title>Erythrobacter atlanticus sp. nov., a bacterium from ocean sediment able to degrade polycyclic aromatic hydrocarbons.</title>
        <authorList>
            <person name="Zhuang L."/>
            <person name="Liu Y."/>
            <person name="Wang L."/>
            <person name="Wang W."/>
            <person name="Shao Z."/>
        </authorList>
    </citation>
    <scope>NUCLEOTIDE SEQUENCE [LARGE SCALE GENOMIC DNA]</scope>
    <source>
        <strain evidence="2">s21-N3</strain>
    </source>
</reference>
<keyword evidence="2" id="KW-1185">Reference proteome</keyword>
<dbReference type="AlphaFoldDB" id="A0A0H4VEK1"/>
<accession>A0A0H4VEK1</accession>
<dbReference type="STRING" id="1648404.CP97_13140"/>
<dbReference type="Proteomes" id="UP000059113">
    <property type="component" value="Chromosome"/>
</dbReference>
<evidence type="ECO:0008006" key="3">
    <source>
        <dbReference type="Google" id="ProtNLM"/>
    </source>
</evidence>
<name>A0A0H4VEK1_9SPHN</name>
<evidence type="ECO:0000313" key="2">
    <source>
        <dbReference type="Proteomes" id="UP000059113"/>
    </source>
</evidence>
<gene>
    <name evidence="1" type="ORF">CP97_13140</name>
</gene>
<sequence>MSRGIFCDLFDYRPRLREGEKQDRTPLEDWLTECLASCLRSLLRYEPDRALVALSSLTGRSVEMLAAERRAGERPSVVTQFRNDDGQRPDLIVFLDEKPWIVVESKVEHTATLDQLANYAGWMREASREAPFGITLVFLTHSTPCPVGFVETNSVFAGVALARRRWAGIGRALLQACDRLENNHESQSLCASFFHQLEDLNMSNEYPSSKTMAAAQMFMLFGLEMELLVNSLLEDVSGIGNFSHQKYTSAQPEFSQGLYSGGRWAKSVRGTIGAQVWVGLWFPETGSYRVDVEREMKIDVSAAPKIFTTVDSEELLAAVPGCPNGWYRDDEEYLAFANYDTFADDPTERANAAKAWVRDRIAVLKTHLVEG</sequence>
<organism evidence="1 2">
    <name type="scientific">Aurantiacibacter atlanticus</name>
    <dbReference type="NCBI Taxonomy" id="1648404"/>
    <lineage>
        <taxon>Bacteria</taxon>
        <taxon>Pseudomonadati</taxon>
        <taxon>Pseudomonadota</taxon>
        <taxon>Alphaproteobacteria</taxon>
        <taxon>Sphingomonadales</taxon>
        <taxon>Erythrobacteraceae</taxon>
        <taxon>Aurantiacibacter</taxon>
    </lineage>
</organism>
<evidence type="ECO:0000313" key="1">
    <source>
        <dbReference type="EMBL" id="AKQ42780.2"/>
    </source>
</evidence>
<protein>
    <recommendedName>
        <fullName evidence="3">PD-(D/E)XK nuclease superfamily protein</fullName>
    </recommendedName>
</protein>
<dbReference type="EMBL" id="CP011310">
    <property type="protein sequence ID" value="AKQ42780.2"/>
    <property type="molecule type" value="Genomic_DNA"/>
</dbReference>